<organism evidence="1 2">
    <name type="scientific">Shimazuella alba</name>
    <dbReference type="NCBI Taxonomy" id="2690964"/>
    <lineage>
        <taxon>Bacteria</taxon>
        <taxon>Bacillati</taxon>
        <taxon>Bacillota</taxon>
        <taxon>Bacilli</taxon>
        <taxon>Bacillales</taxon>
        <taxon>Thermoactinomycetaceae</taxon>
        <taxon>Shimazuella</taxon>
    </lineage>
</organism>
<evidence type="ECO:0000313" key="2">
    <source>
        <dbReference type="Proteomes" id="UP000430692"/>
    </source>
</evidence>
<accession>A0A6I4VPB9</accession>
<reference evidence="1 2" key="1">
    <citation type="submission" date="2019-12" db="EMBL/GenBank/DDBJ databases">
        <title>Whole-genome analyses of novel actinobacteria.</title>
        <authorList>
            <person name="Sahin N."/>
            <person name="Saygin H."/>
        </authorList>
    </citation>
    <scope>NUCLEOTIDE SEQUENCE [LARGE SCALE GENOMIC DNA]</scope>
    <source>
        <strain evidence="1 2">KC615</strain>
    </source>
</reference>
<evidence type="ECO:0000313" key="1">
    <source>
        <dbReference type="EMBL" id="MXQ52893.1"/>
    </source>
</evidence>
<dbReference type="Proteomes" id="UP000430692">
    <property type="component" value="Unassembled WGS sequence"/>
</dbReference>
<comment type="caution">
    <text evidence="1">The sequence shown here is derived from an EMBL/GenBank/DDBJ whole genome shotgun (WGS) entry which is preliminary data.</text>
</comment>
<sequence length="74" mass="8523">MPRKNVKIGIQRCGLHPFEGWLVIQDMGDKVIAFPDNYSSCHYTKKETAEAIAEKKKKEWKNNGYVVKERPSGK</sequence>
<dbReference type="RefSeq" id="WP_160800234.1">
    <property type="nucleotide sequence ID" value="NZ_WUUL01000002.1"/>
</dbReference>
<gene>
    <name evidence="1" type="ORF">GSM42_03920</name>
</gene>
<keyword evidence="2" id="KW-1185">Reference proteome</keyword>
<name>A0A6I4VPB9_9BACL</name>
<proteinExistence type="predicted"/>
<dbReference type="AlphaFoldDB" id="A0A6I4VPB9"/>
<protein>
    <submittedName>
        <fullName evidence="1">Uncharacterized protein</fullName>
    </submittedName>
</protein>
<dbReference type="EMBL" id="WUUL01000002">
    <property type="protein sequence ID" value="MXQ52893.1"/>
    <property type="molecule type" value="Genomic_DNA"/>
</dbReference>